<accession>A0A6J4QNY8</accession>
<reference evidence="2" key="1">
    <citation type="submission" date="2020-02" db="EMBL/GenBank/DDBJ databases">
        <authorList>
            <person name="Meier V. D."/>
        </authorList>
    </citation>
    <scope>NUCLEOTIDE SEQUENCE</scope>
    <source>
        <strain evidence="2">AVDCRST_MAG80</strain>
    </source>
</reference>
<evidence type="ECO:0000259" key="1">
    <source>
        <dbReference type="Pfam" id="PF20247"/>
    </source>
</evidence>
<dbReference type="EMBL" id="CADCVC010000152">
    <property type="protein sequence ID" value="CAA9446272.1"/>
    <property type="molecule type" value="Genomic_DNA"/>
</dbReference>
<proteinExistence type="predicted"/>
<evidence type="ECO:0000313" key="2">
    <source>
        <dbReference type="EMBL" id="CAA9446272.1"/>
    </source>
</evidence>
<protein>
    <recommendedName>
        <fullName evidence="1">DUF6602 domain-containing protein</fullName>
    </recommendedName>
</protein>
<dbReference type="AlphaFoldDB" id="A0A6J4QNY8"/>
<dbReference type="CDD" id="cd21173">
    <property type="entry name" value="NucC-like"/>
    <property type="match status" value="1"/>
</dbReference>
<sequence length="290" mass="32772">METNCYCTSACGAKDQGEEGELECGRYSFRISRFLSMNIVEIFDQVAEKMRADLAEARLAIEHPGLKGATFEEVFIRFLRNYLPATLDISTGVIVDSAGRSSRQIDVIISDAADTNFYRSGDTRVVPVEGVYSVIEVKATLDTRELERAFENMKSVRTLRKTGYVIESGPIVHSKMLYGRKWDIWPTNYFVFAFDSISLNELGSLLASWYSRDSLPEWSRIDTVCVLNKGVILNQDRNGQFDALPSPGSIVGNYETERALLLFYTLISKYMFQADMPPFRFGDYLGKLAI</sequence>
<dbReference type="Pfam" id="PF20247">
    <property type="entry name" value="DUF6602"/>
    <property type="match status" value="1"/>
</dbReference>
<organism evidence="2">
    <name type="scientific">uncultured Rubrobacteraceae bacterium</name>
    <dbReference type="NCBI Taxonomy" id="349277"/>
    <lineage>
        <taxon>Bacteria</taxon>
        <taxon>Bacillati</taxon>
        <taxon>Actinomycetota</taxon>
        <taxon>Rubrobacteria</taxon>
        <taxon>Rubrobacterales</taxon>
        <taxon>Rubrobacteraceae</taxon>
        <taxon>environmental samples</taxon>
    </lineage>
</organism>
<name>A0A6J4QNY8_9ACTN</name>
<dbReference type="InterPro" id="IPR046537">
    <property type="entry name" value="DUF6602"/>
</dbReference>
<feature type="domain" description="DUF6602" evidence="1">
    <location>
        <begin position="57"/>
        <end position="159"/>
    </location>
</feature>
<gene>
    <name evidence="2" type="ORF">AVDCRST_MAG80-1804</name>
</gene>